<dbReference type="InParanoid" id="A0A0D0DNV8"/>
<protein>
    <submittedName>
        <fullName evidence="2">Uncharacterized protein</fullName>
    </submittedName>
</protein>
<proteinExistence type="predicted"/>
<organism evidence="2 3">
    <name type="scientific">Paxillus rubicundulus Ve08.2h10</name>
    <dbReference type="NCBI Taxonomy" id="930991"/>
    <lineage>
        <taxon>Eukaryota</taxon>
        <taxon>Fungi</taxon>
        <taxon>Dikarya</taxon>
        <taxon>Basidiomycota</taxon>
        <taxon>Agaricomycotina</taxon>
        <taxon>Agaricomycetes</taxon>
        <taxon>Agaricomycetidae</taxon>
        <taxon>Boletales</taxon>
        <taxon>Paxilineae</taxon>
        <taxon>Paxillaceae</taxon>
        <taxon>Paxillus</taxon>
    </lineage>
</organism>
<evidence type="ECO:0000313" key="3">
    <source>
        <dbReference type="Proteomes" id="UP000054538"/>
    </source>
</evidence>
<accession>A0A0D0DNV8</accession>
<evidence type="ECO:0000256" key="1">
    <source>
        <dbReference type="SAM" id="MobiDB-lite"/>
    </source>
</evidence>
<name>A0A0D0DNV8_9AGAM</name>
<evidence type="ECO:0000313" key="2">
    <source>
        <dbReference type="EMBL" id="KIK93588.1"/>
    </source>
</evidence>
<dbReference type="AlphaFoldDB" id="A0A0D0DNV8"/>
<feature type="region of interest" description="Disordered" evidence="1">
    <location>
        <begin position="1"/>
        <end position="26"/>
    </location>
</feature>
<dbReference type="EMBL" id="KN825173">
    <property type="protein sequence ID" value="KIK93588.1"/>
    <property type="molecule type" value="Genomic_DNA"/>
</dbReference>
<gene>
    <name evidence="2" type="ORF">PAXRUDRAFT_828831</name>
</gene>
<keyword evidence="3" id="KW-1185">Reference proteome</keyword>
<dbReference type="Proteomes" id="UP000054538">
    <property type="component" value="Unassembled WGS sequence"/>
</dbReference>
<reference evidence="2 3" key="1">
    <citation type="submission" date="2014-04" db="EMBL/GenBank/DDBJ databases">
        <authorList>
            <consortium name="DOE Joint Genome Institute"/>
            <person name="Kuo A."/>
            <person name="Kohler A."/>
            <person name="Jargeat P."/>
            <person name="Nagy L.G."/>
            <person name="Floudas D."/>
            <person name="Copeland A."/>
            <person name="Barry K.W."/>
            <person name="Cichocki N."/>
            <person name="Veneault-Fourrey C."/>
            <person name="LaButti K."/>
            <person name="Lindquist E.A."/>
            <person name="Lipzen A."/>
            <person name="Lundell T."/>
            <person name="Morin E."/>
            <person name="Murat C."/>
            <person name="Sun H."/>
            <person name="Tunlid A."/>
            <person name="Henrissat B."/>
            <person name="Grigoriev I.V."/>
            <person name="Hibbett D.S."/>
            <person name="Martin F."/>
            <person name="Nordberg H.P."/>
            <person name="Cantor M.N."/>
            <person name="Hua S.X."/>
        </authorList>
    </citation>
    <scope>NUCLEOTIDE SEQUENCE [LARGE SCALE GENOMIC DNA]</scope>
    <source>
        <strain evidence="2 3">Ve08.2h10</strain>
    </source>
</reference>
<dbReference type="HOGENOM" id="CLU_2347357_0_0_1"/>
<sequence>MEIRKKKQQCPFNSPRPHLRPPLPVSTRTRQSASIILQPYPYLNCLLAWLLERPADCTILFYDKSSGESSSIPTNDRATGCHKKDIYPIIAKLCKVV</sequence>
<reference evidence="3" key="2">
    <citation type="submission" date="2015-01" db="EMBL/GenBank/DDBJ databases">
        <title>Evolutionary Origins and Diversification of the Mycorrhizal Mutualists.</title>
        <authorList>
            <consortium name="DOE Joint Genome Institute"/>
            <consortium name="Mycorrhizal Genomics Consortium"/>
            <person name="Kohler A."/>
            <person name="Kuo A."/>
            <person name="Nagy L.G."/>
            <person name="Floudas D."/>
            <person name="Copeland A."/>
            <person name="Barry K.W."/>
            <person name="Cichocki N."/>
            <person name="Veneault-Fourrey C."/>
            <person name="LaButti K."/>
            <person name="Lindquist E.A."/>
            <person name="Lipzen A."/>
            <person name="Lundell T."/>
            <person name="Morin E."/>
            <person name="Murat C."/>
            <person name="Riley R."/>
            <person name="Ohm R."/>
            <person name="Sun H."/>
            <person name="Tunlid A."/>
            <person name="Henrissat B."/>
            <person name="Grigoriev I.V."/>
            <person name="Hibbett D.S."/>
            <person name="Martin F."/>
        </authorList>
    </citation>
    <scope>NUCLEOTIDE SEQUENCE [LARGE SCALE GENOMIC DNA]</scope>
    <source>
        <strain evidence="3">Ve08.2h10</strain>
    </source>
</reference>
<dbReference type="OrthoDB" id="2662732at2759"/>